<dbReference type="SMART" id="SM00382">
    <property type="entry name" value="AAA"/>
    <property type="match status" value="2"/>
</dbReference>
<dbReference type="InterPro" id="IPR000641">
    <property type="entry name" value="CbxX/CfxQ"/>
</dbReference>
<feature type="compositionally biased region" description="Basic and acidic residues" evidence="4">
    <location>
        <begin position="564"/>
        <end position="584"/>
    </location>
</feature>
<dbReference type="PANTHER" id="PTHR43392">
    <property type="entry name" value="AAA-TYPE ATPASE FAMILY PROTEIN / ANKYRIN REPEAT FAMILY PROTEIN"/>
    <property type="match status" value="1"/>
</dbReference>
<feature type="region of interest" description="Disordered" evidence="4">
    <location>
        <begin position="527"/>
        <end position="584"/>
    </location>
</feature>
<organism evidence="6 7">
    <name type="scientific">Saccharopolyspora erythraea</name>
    <name type="common">Streptomyces erythraeus</name>
    <dbReference type="NCBI Taxonomy" id="1836"/>
    <lineage>
        <taxon>Bacteria</taxon>
        <taxon>Bacillati</taxon>
        <taxon>Actinomycetota</taxon>
        <taxon>Actinomycetes</taxon>
        <taxon>Pseudonocardiales</taxon>
        <taxon>Pseudonocardiaceae</taxon>
        <taxon>Saccharopolyspora</taxon>
    </lineage>
</organism>
<keyword evidence="3" id="KW-0067">ATP-binding</keyword>
<evidence type="ECO:0000256" key="3">
    <source>
        <dbReference type="ARBA" id="ARBA00022840"/>
    </source>
</evidence>
<dbReference type="Gene3D" id="1.10.8.60">
    <property type="match status" value="2"/>
</dbReference>
<dbReference type="Pfam" id="PF13229">
    <property type="entry name" value="Beta_helix"/>
    <property type="match status" value="2"/>
</dbReference>
<dbReference type="PRINTS" id="PR00819">
    <property type="entry name" value="CBXCFQXSUPER"/>
</dbReference>
<dbReference type="SUPFAM" id="SSF51126">
    <property type="entry name" value="Pectin lyase-like"/>
    <property type="match status" value="2"/>
</dbReference>
<comment type="similarity">
    <text evidence="1">Belongs to the CbxX/CfxQ family.</text>
</comment>
<dbReference type="Pfam" id="PF17866">
    <property type="entry name" value="AAA_lid_6"/>
    <property type="match status" value="2"/>
</dbReference>
<dbReference type="CDD" id="cd00009">
    <property type="entry name" value="AAA"/>
    <property type="match status" value="1"/>
</dbReference>
<dbReference type="InterPro" id="IPR041627">
    <property type="entry name" value="AAA_lid_6"/>
</dbReference>
<feature type="domain" description="AAA+ ATPase" evidence="5">
    <location>
        <begin position="629"/>
        <end position="769"/>
    </location>
</feature>
<dbReference type="EMBL" id="BAAAGS010000053">
    <property type="protein sequence ID" value="GAA0551289.1"/>
    <property type="molecule type" value="Genomic_DNA"/>
</dbReference>
<evidence type="ECO:0000313" key="6">
    <source>
        <dbReference type="EMBL" id="GAA0551289.1"/>
    </source>
</evidence>
<dbReference type="InterPro" id="IPR011050">
    <property type="entry name" value="Pectin_lyase_fold/virulence"/>
</dbReference>
<feature type="compositionally biased region" description="Basic and acidic residues" evidence="4">
    <location>
        <begin position="527"/>
        <end position="537"/>
    </location>
</feature>
<dbReference type="SMART" id="SM00710">
    <property type="entry name" value="PbH1"/>
    <property type="match status" value="13"/>
</dbReference>
<gene>
    <name evidence="6" type="ORF">GCM10009533_57090</name>
</gene>
<keyword evidence="2" id="KW-0547">Nucleotide-binding</keyword>
<feature type="domain" description="AAA+ ATPase" evidence="5">
    <location>
        <begin position="912"/>
        <end position="1052"/>
    </location>
</feature>
<dbReference type="Pfam" id="PF00004">
    <property type="entry name" value="AAA"/>
    <property type="match status" value="2"/>
</dbReference>
<dbReference type="Proteomes" id="UP001500729">
    <property type="component" value="Unassembled WGS sequence"/>
</dbReference>
<proteinExistence type="inferred from homology"/>
<dbReference type="RefSeq" id="WP_009947482.1">
    <property type="nucleotide sequence ID" value="NZ_BAAAGS010000053.1"/>
</dbReference>
<dbReference type="PANTHER" id="PTHR43392:SF2">
    <property type="entry name" value="AAA-TYPE ATPASE FAMILY PROTEIN _ ANKYRIN REPEAT FAMILY PROTEIN"/>
    <property type="match status" value="1"/>
</dbReference>
<dbReference type="InterPro" id="IPR003593">
    <property type="entry name" value="AAA+_ATPase"/>
</dbReference>
<name>A0ABN1DSU9_SACER</name>
<comment type="caution">
    <text evidence="6">The sequence shown here is derived from an EMBL/GenBank/DDBJ whole genome shotgun (WGS) entry which is preliminary data.</text>
</comment>
<evidence type="ECO:0000259" key="5">
    <source>
        <dbReference type="SMART" id="SM00382"/>
    </source>
</evidence>
<evidence type="ECO:0000256" key="4">
    <source>
        <dbReference type="SAM" id="MobiDB-lite"/>
    </source>
</evidence>
<dbReference type="InterPro" id="IPR027417">
    <property type="entry name" value="P-loop_NTPase"/>
</dbReference>
<accession>A0ABN1DSU9</accession>
<dbReference type="SUPFAM" id="SSF52540">
    <property type="entry name" value="P-loop containing nucleoside triphosphate hydrolases"/>
    <property type="match status" value="2"/>
</dbReference>
<dbReference type="InterPro" id="IPR012334">
    <property type="entry name" value="Pectin_lyas_fold"/>
</dbReference>
<dbReference type="InterPro" id="IPR003959">
    <property type="entry name" value="ATPase_AAA_core"/>
</dbReference>
<evidence type="ECO:0000256" key="2">
    <source>
        <dbReference type="ARBA" id="ARBA00022741"/>
    </source>
</evidence>
<protein>
    <recommendedName>
        <fullName evidence="5">AAA+ ATPase domain-containing protein</fullName>
    </recommendedName>
</protein>
<reference evidence="6 7" key="1">
    <citation type="journal article" date="2019" name="Int. J. Syst. Evol. Microbiol.">
        <title>The Global Catalogue of Microorganisms (GCM) 10K type strain sequencing project: providing services to taxonomists for standard genome sequencing and annotation.</title>
        <authorList>
            <consortium name="The Broad Institute Genomics Platform"/>
            <consortium name="The Broad Institute Genome Sequencing Center for Infectious Disease"/>
            <person name="Wu L."/>
            <person name="Ma J."/>
        </authorList>
    </citation>
    <scope>NUCLEOTIDE SEQUENCE [LARGE SCALE GENOMIC DNA]</scope>
    <source>
        <strain evidence="6 7">JCM 10303</strain>
    </source>
</reference>
<dbReference type="InterPro" id="IPR039448">
    <property type="entry name" value="Beta_helix"/>
</dbReference>
<keyword evidence="7" id="KW-1185">Reference proteome</keyword>
<sequence>MAGKLINAGSTRSMLTVSATEPDCYRTIGDAVAAASTGDVVSIQPGTYQESVVLHRDVTLSAAGPPGAVRIESSGDPAIQMTSESAALSGIVVVHSGSETSAVDVPTGRLRLDECTVEAQSATALFVRGQGEVLANACTFVNPAGAGVIVVDRGSGGFDNCTLREMKNSAVVLRTGANPQFVGCTITEVEGTAVLAAERSRGTVRGCRIVRAGNPAVVVESGSTLQVTGTAVVESTGVGVLVATGATPLLEDCSVDDAAAQGIVLVQQGAPEMRRVRVNRPGGYGVHVLEGSAGTFSECEVSDPGDIGVWIAESSTAFDGLRVEGSGGTSVLVRDSAAPSFSDLQIQRSGGCGLEVRSGASPRVTGAVIATTAEDGVLVAEQGRLTVEDMSVTGSEAVGVRTTDGGHLDLHGVTVSGSAENNVLVADSEAVLRGCDLSGAGQQGLLISGESSVELSQTRASGSEGSGVEWAAGTSGTMAECEASGNGGDGVVIGSTEPISVRDCLMEANGGVGLRISVRRDNLKLNGIESKRNKDPESDTSGSGTRLSEQLKQTGSTRTARPPKAADGENEEAPKDVPSRRREGPLGELLDELNSLVGLADVKREVEILTRLEQMAERRAAAGLPMPPMSRHLVFTGSPGTGKTTVARLYGKILAELGVLRSGQLVEVGRADLVASIVGGTAMKTTECFERALGGVLFIDEAYTLSASSGSGADFGREAIDTLVKLMEDHRDDIVVIVAGYTLEMRKFLASNPGLGSRFSRTIEFADYSSADLVTIVEGLCRANDYRLEFETREAVLNYFDKLPRDESFGNGRTARKVFEEMIGRQAYRLADSPDANAVEMTRLLPEDIGSLPGSGVGAGAASADSAKVELLLNKLQQMVGLSEVKYEVNNMVDLLASARQRQAAGLPVPSLSRHLIFGGPPGTGKTTVARLYGEILAALGVLARGQVIEVGRANLVGEYVGHTAQRTTEAFDRARGGVLFIDEAYTLSSQRGSGTDFGREAIDTLVKLMEDHRDEVVVVAAGYEEQMEDFLAANPGLSSRFSHRVRFADYTNDELVTIVTQHAASAGYECTGPTVAALRAHFVAVPRGASFGNGRYARQVMDAAVTRHAKRLRLTASPTLEDLCMLLPEDIPGPDEIVGT</sequence>
<evidence type="ECO:0000256" key="1">
    <source>
        <dbReference type="ARBA" id="ARBA00010378"/>
    </source>
</evidence>
<dbReference type="InterPro" id="IPR006626">
    <property type="entry name" value="PbH1"/>
</dbReference>
<dbReference type="Gene3D" id="3.40.50.300">
    <property type="entry name" value="P-loop containing nucleotide triphosphate hydrolases"/>
    <property type="match status" value="2"/>
</dbReference>
<dbReference type="InterPro" id="IPR050773">
    <property type="entry name" value="CbxX/CfxQ_RuBisCO_ESX"/>
</dbReference>
<evidence type="ECO:0000313" key="7">
    <source>
        <dbReference type="Proteomes" id="UP001500729"/>
    </source>
</evidence>
<feature type="compositionally biased region" description="Polar residues" evidence="4">
    <location>
        <begin position="539"/>
        <end position="559"/>
    </location>
</feature>
<dbReference type="Gene3D" id="2.160.20.10">
    <property type="entry name" value="Single-stranded right-handed beta-helix, Pectin lyase-like"/>
    <property type="match status" value="3"/>
</dbReference>